<dbReference type="Pfam" id="PF07690">
    <property type="entry name" value="MFS_1"/>
    <property type="match status" value="1"/>
</dbReference>
<dbReference type="Gene3D" id="1.20.1250.20">
    <property type="entry name" value="MFS general substrate transporter like domains"/>
    <property type="match status" value="2"/>
</dbReference>
<evidence type="ECO:0000256" key="6">
    <source>
        <dbReference type="SAM" id="Phobius"/>
    </source>
</evidence>
<dbReference type="InterPro" id="IPR036259">
    <property type="entry name" value="MFS_trans_sf"/>
</dbReference>
<evidence type="ECO:0000313" key="8">
    <source>
        <dbReference type="EMBL" id="KOA20412.1"/>
    </source>
</evidence>
<dbReference type="PANTHER" id="PTHR43129:SF1">
    <property type="entry name" value="FOSMIDOMYCIN RESISTANCE PROTEIN"/>
    <property type="match status" value="1"/>
</dbReference>
<dbReference type="SUPFAM" id="SSF103473">
    <property type="entry name" value="MFS general substrate transporter"/>
    <property type="match status" value="1"/>
</dbReference>
<feature type="transmembrane region" description="Helical" evidence="6">
    <location>
        <begin position="241"/>
        <end position="258"/>
    </location>
</feature>
<proteinExistence type="predicted"/>
<dbReference type="PANTHER" id="PTHR43129">
    <property type="entry name" value="FOSMIDOMYCIN RESISTANCE PROTEIN"/>
    <property type="match status" value="1"/>
</dbReference>
<comment type="subcellular location">
    <subcellularLocation>
        <location evidence="1">Cell membrane</location>
        <topology evidence="1">Multi-pass membrane protein</topology>
    </subcellularLocation>
</comment>
<keyword evidence="2" id="KW-0813">Transport</keyword>
<feature type="transmembrane region" description="Helical" evidence="6">
    <location>
        <begin position="270"/>
        <end position="288"/>
    </location>
</feature>
<dbReference type="EMBL" id="LHUR01000013">
    <property type="protein sequence ID" value="KOA20412.1"/>
    <property type="molecule type" value="Genomic_DNA"/>
</dbReference>
<feature type="transmembrane region" description="Helical" evidence="6">
    <location>
        <begin position="92"/>
        <end position="110"/>
    </location>
</feature>
<evidence type="ECO:0000256" key="3">
    <source>
        <dbReference type="ARBA" id="ARBA00022692"/>
    </source>
</evidence>
<keyword evidence="3 6" id="KW-0812">Transmembrane</keyword>
<dbReference type="InterPro" id="IPR011701">
    <property type="entry name" value="MFS"/>
</dbReference>
<dbReference type="PATRIC" id="fig|1121318.3.peg.1007"/>
<feature type="transmembrane region" description="Helical" evidence="6">
    <location>
        <begin position="37"/>
        <end position="55"/>
    </location>
</feature>
<keyword evidence="5 6" id="KW-0472">Membrane</keyword>
<feature type="transmembrane region" description="Helical" evidence="6">
    <location>
        <begin position="160"/>
        <end position="177"/>
    </location>
</feature>
<evidence type="ECO:0000256" key="5">
    <source>
        <dbReference type="ARBA" id="ARBA00023136"/>
    </source>
</evidence>
<dbReference type="PROSITE" id="PS50850">
    <property type="entry name" value="MFS"/>
    <property type="match status" value="1"/>
</dbReference>
<feature type="transmembrane region" description="Helical" evidence="6">
    <location>
        <begin position="294"/>
        <end position="314"/>
    </location>
</feature>
<evidence type="ECO:0000259" key="7">
    <source>
        <dbReference type="PROSITE" id="PS50850"/>
    </source>
</evidence>
<dbReference type="InterPro" id="IPR020846">
    <property type="entry name" value="MFS_dom"/>
</dbReference>
<dbReference type="Proteomes" id="UP000037043">
    <property type="component" value="Unassembled WGS sequence"/>
</dbReference>
<protein>
    <submittedName>
        <fullName evidence="8">Fosmidomycin resistance protein</fullName>
    </submittedName>
</protein>
<dbReference type="AlphaFoldDB" id="A0A0L6ZBS7"/>
<dbReference type="CDD" id="cd17478">
    <property type="entry name" value="MFS_FsR"/>
    <property type="match status" value="1"/>
</dbReference>
<feature type="transmembrane region" description="Helical" evidence="6">
    <location>
        <begin position="67"/>
        <end position="86"/>
    </location>
</feature>
<name>A0A0L6ZBS7_9CLOT</name>
<feature type="domain" description="Major facilitator superfamily (MFS) profile" evidence="7">
    <location>
        <begin position="5"/>
        <end position="381"/>
    </location>
</feature>
<dbReference type="GO" id="GO:0022857">
    <property type="term" value="F:transmembrane transporter activity"/>
    <property type="evidence" value="ECO:0007669"/>
    <property type="project" value="InterPro"/>
</dbReference>
<evidence type="ECO:0000256" key="1">
    <source>
        <dbReference type="ARBA" id="ARBA00004651"/>
    </source>
</evidence>
<evidence type="ECO:0000313" key="9">
    <source>
        <dbReference type="Proteomes" id="UP000037043"/>
    </source>
</evidence>
<dbReference type="RefSeq" id="WP_052220584.1">
    <property type="nucleotide sequence ID" value="NZ_LHUR01000013.1"/>
</dbReference>
<dbReference type="STRING" id="36844.SAMN04488501_1083"/>
<feature type="transmembrane region" description="Helical" evidence="6">
    <location>
        <begin position="131"/>
        <end position="154"/>
    </location>
</feature>
<keyword evidence="9" id="KW-1185">Reference proteome</keyword>
<accession>A0A0L6ZBS7</accession>
<evidence type="ECO:0000256" key="2">
    <source>
        <dbReference type="ARBA" id="ARBA00022448"/>
    </source>
</evidence>
<comment type="caution">
    <text evidence="8">The sequence shown here is derived from an EMBL/GenBank/DDBJ whole genome shotgun (WGS) entry which is preliminary data.</text>
</comment>
<evidence type="ECO:0000256" key="4">
    <source>
        <dbReference type="ARBA" id="ARBA00022989"/>
    </source>
</evidence>
<feature type="transmembrane region" description="Helical" evidence="6">
    <location>
        <begin position="326"/>
        <end position="349"/>
    </location>
</feature>
<reference evidence="9" key="1">
    <citation type="submission" date="2015-08" db="EMBL/GenBank/DDBJ databases">
        <title>Genome sequence of the strict anaerobe Clostridium homopropionicum LuHBu1 (DSM 5847T).</title>
        <authorList>
            <person name="Poehlein A."/>
            <person name="Beck M."/>
            <person name="Schiel-Bengelsdorf B."/>
            <person name="Bengelsdorf F.R."/>
            <person name="Daniel R."/>
            <person name="Duerre P."/>
        </authorList>
    </citation>
    <scope>NUCLEOTIDE SEQUENCE [LARGE SCALE GENOMIC DNA]</scope>
    <source>
        <strain evidence="9">DSM 5847</strain>
    </source>
</reference>
<gene>
    <name evidence="8" type="primary">fsr</name>
    <name evidence="8" type="ORF">CLHOM_10000</name>
</gene>
<organism evidence="8 9">
    <name type="scientific">Clostridium homopropionicum DSM 5847</name>
    <dbReference type="NCBI Taxonomy" id="1121318"/>
    <lineage>
        <taxon>Bacteria</taxon>
        <taxon>Bacillati</taxon>
        <taxon>Bacillota</taxon>
        <taxon>Clostridia</taxon>
        <taxon>Eubacteriales</taxon>
        <taxon>Clostridiaceae</taxon>
        <taxon>Clostridium</taxon>
    </lineage>
</organism>
<feature type="transmembrane region" description="Helical" evidence="6">
    <location>
        <begin position="204"/>
        <end position="229"/>
    </location>
</feature>
<dbReference type="GO" id="GO:0005886">
    <property type="term" value="C:plasma membrane"/>
    <property type="evidence" value="ECO:0007669"/>
    <property type="project" value="UniProtKB-SubCell"/>
</dbReference>
<sequence length="392" mass="41889">MNKKYLALLTSSHFIIDIFQGALPALLPFLIHEHNLTYAAAASLVFAANISSSIVQPLFGFYSDRISLPWIMPLGLFLAGAGIGLAGILPSYWLILISVAISGIGIAAFHPEAARVTNSISGEKKGTGVSTFAAGGNMGFAIGPILTTSIVLLLGLKGSLLLILPVIIVSLILLNQLKNLYNHEHSEVTKVLTSEIIKDEWNSFLRLLTTISCRSIIFFGFNTFLPLYWINNFGQSKAAGSTALTILIVTGAISTLIAGRLADRFGHKQIIIIGFALLIPLLLVFINIHSVNIATAMLVPIAMALYAPYSPMVVYGQKYLPNHMGLASGVTLGLAVSVGGVFAPVLGWISDNYSIHTAISTLVIIPIIATVVAITLPTPKIDLKNKIIKTSF</sequence>
<keyword evidence="4 6" id="KW-1133">Transmembrane helix</keyword>
<feature type="transmembrane region" description="Helical" evidence="6">
    <location>
        <begin position="355"/>
        <end position="376"/>
    </location>
</feature>